<keyword evidence="3" id="KW-0804">Transcription</keyword>
<dbReference type="OrthoDB" id="9803764at2"/>
<dbReference type="Gene3D" id="1.10.10.60">
    <property type="entry name" value="Homeodomain-like"/>
    <property type="match status" value="2"/>
</dbReference>
<dbReference type="AlphaFoldDB" id="A0A1W6BA95"/>
<sequence>MATHINLSVRHLNRIFQQEMGVSTGEWLEQARISRARELLIEQLPIKAVATSCGYSSSDVMRRAFKKITGMSPATYQKIYGVTK</sequence>
<keyword evidence="1" id="KW-0805">Transcription regulation</keyword>
<reference evidence="5 6" key="1">
    <citation type="submission" date="2017-02" db="EMBL/GenBank/DDBJ databases">
        <title>Complete genome sequence of the drought resistance-promoting endophyte Pantoea alhagi LTYR-11Z.</title>
        <authorList>
            <person name="Zhang L."/>
        </authorList>
    </citation>
    <scope>NUCLEOTIDE SEQUENCE [LARGE SCALE GENOMIC DNA]</scope>
    <source>
        <strain evidence="5 6">LTYR-11Z</strain>
    </source>
</reference>
<dbReference type="EMBL" id="CP019706">
    <property type="protein sequence ID" value="ARJ43979.1"/>
    <property type="molecule type" value="Genomic_DNA"/>
</dbReference>
<protein>
    <recommendedName>
        <fullName evidence="4">HTH araC/xylS-type domain-containing protein</fullName>
    </recommendedName>
</protein>
<dbReference type="KEGG" id="palh:B1H58_19280"/>
<keyword evidence="6" id="KW-1185">Reference proteome</keyword>
<keyword evidence="2" id="KW-0238">DNA-binding</keyword>
<dbReference type="RefSeq" id="WP_085072027.1">
    <property type="nucleotide sequence ID" value="NZ_CP019706.1"/>
</dbReference>
<dbReference type="PANTHER" id="PTHR43280:SF2">
    <property type="entry name" value="HTH-TYPE TRANSCRIPTIONAL REGULATOR EXSA"/>
    <property type="match status" value="1"/>
</dbReference>
<accession>A0A1W6BA95</accession>
<dbReference type="SUPFAM" id="SSF46689">
    <property type="entry name" value="Homeodomain-like"/>
    <property type="match status" value="1"/>
</dbReference>
<dbReference type="InterPro" id="IPR009057">
    <property type="entry name" value="Homeodomain-like_sf"/>
</dbReference>
<evidence type="ECO:0000313" key="5">
    <source>
        <dbReference type="EMBL" id="ARJ43979.1"/>
    </source>
</evidence>
<dbReference type="STRING" id="1891675.B1H58_19280"/>
<evidence type="ECO:0000256" key="2">
    <source>
        <dbReference type="ARBA" id="ARBA00023125"/>
    </source>
</evidence>
<gene>
    <name evidence="5" type="ORF">B1H58_19280</name>
</gene>
<proteinExistence type="predicted"/>
<dbReference type="PROSITE" id="PS01124">
    <property type="entry name" value="HTH_ARAC_FAMILY_2"/>
    <property type="match status" value="1"/>
</dbReference>
<dbReference type="GO" id="GO:0043565">
    <property type="term" value="F:sequence-specific DNA binding"/>
    <property type="evidence" value="ECO:0007669"/>
    <property type="project" value="InterPro"/>
</dbReference>
<evidence type="ECO:0000313" key="6">
    <source>
        <dbReference type="Proteomes" id="UP000192900"/>
    </source>
</evidence>
<dbReference type="Proteomes" id="UP000192900">
    <property type="component" value="Chromosome"/>
</dbReference>
<dbReference type="SMART" id="SM00342">
    <property type="entry name" value="HTH_ARAC"/>
    <property type="match status" value="1"/>
</dbReference>
<dbReference type="GO" id="GO:0003700">
    <property type="term" value="F:DNA-binding transcription factor activity"/>
    <property type="evidence" value="ECO:0007669"/>
    <property type="project" value="InterPro"/>
</dbReference>
<evidence type="ECO:0000256" key="1">
    <source>
        <dbReference type="ARBA" id="ARBA00023015"/>
    </source>
</evidence>
<name>A0A1W6BA95_9GAMM</name>
<dbReference type="Pfam" id="PF12833">
    <property type="entry name" value="HTH_18"/>
    <property type="match status" value="1"/>
</dbReference>
<dbReference type="PANTHER" id="PTHR43280">
    <property type="entry name" value="ARAC-FAMILY TRANSCRIPTIONAL REGULATOR"/>
    <property type="match status" value="1"/>
</dbReference>
<feature type="domain" description="HTH araC/xylS-type" evidence="4">
    <location>
        <begin position="1"/>
        <end position="79"/>
    </location>
</feature>
<evidence type="ECO:0000256" key="3">
    <source>
        <dbReference type="ARBA" id="ARBA00023163"/>
    </source>
</evidence>
<dbReference type="InterPro" id="IPR018060">
    <property type="entry name" value="HTH_AraC"/>
</dbReference>
<organism evidence="5 6">
    <name type="scientific">Pantoea alhagi</name>
    <dbReference type="NCBI Taxonomy" id="1891675"/>
    <lineage>
        <taxon>Bacteria</taxon>
        <taxon>Pseudomonadati</taxon>
        <taxon>Pseudomonadota</taxon>
        <taxon>Gammaproteobacteria</taxon>
        <taxon>Enterobacterales</taxon>
        <taxon>Erwiniaceae</taxon>
        <taxon>Pantoea</taxon>
    </lineage>
</organism>
<evidence type="ECO:0000259" key="4">
    <source>
        <dbReference type="PROSITE" id="PS01124"/>
    </source>
</evidence>